<dbReference type="RefSeq" id="WP_033178454.1">
    <property type="nucleotide sequence ID" value="NZ_CP030140.1"/>
</dbReference>
<evidence type="ECO:0000313" key="2">
    <source>
        <dbReference type="Proteomes" id="UP000250218"/>
    </source>
</evidence>
<gene>
    <name evidence="1" type="ORF">DP065_01395</name>
</gene>
<sequence length="309" mass="35714">MKFYWVIDTYEEQKIQEIHKLNDLYSHIINEELPLYSDPSLSDIKDEFETIINKKVSSNLSYNISKTEVENRIAELSDASKIASSKRSNRMEDVSTLKSSIKNVTYDLSNFSSTLKDNVYLTELDSIVTEIVENSNKINLDNISFNELKETNNYLHAKLELISLKDPVEKLYKLKYDIENSFTSLDPRVKQMFGNSLILNIKEISLQNINELISKFELWKNNSIEINKIFEKINAIMQNPNYTDLSNEEHNGKYLAIKNELDSILNDVISKLNININDINEFDHLNAIITKSFEDAMKNKESIDASSSN</sequence>
<organism evidence="1 2">
    <name type="scientific">[Mycoplasma] anseris</name>
    <dbReference type="NCBI Taxonomy" id="92400"/>
    <lineage>
        <taxon>Bacteria</taxon>
        <taxon>Bacillati</taxon>
        <taxon>Mycoplasmatota</taxon>
        <taxon>Mycoplasmoidales</taxon>
        <taxon>Metamycoplasmataceae</taxon>
        <taxon>Metamycoplasma</taxon>
    </lineage>
</organism>
<dbReference type="EMBL" id="CP030140">
    <property type="protein sequence ID" value="AWX69407.1"/>
    <property type="molecule type" value="Genomic_DNA"/>
</dbReference>
<protein>
    <submittedName>
        <fullName evidence="1">Uncharacterized protein</fullName>
    </submittedName>
</protein>
<reference evidence="2" key="1">
    <citation type="submission" date="2018-06" db="EMBL/GenBank/DDBJ databases">
        <title>Complete genome sequences of Mycoplasma anatis, M. anseris and M. cloacale type strains.</title>
        <authorList>
            <person name="Grozner D."/>
            <person name="Forro B."/>
            <person name="Sulyok K.M."/>
            <person name="Marton S."/>
            <person name="Kreizinger Z."/>
            <person name="Banyai K."/>
            <person name="Gyuranecz M."/>
        </authorList>
    </citation>
    <scope>NUCLEOTIDE SEQUENCE [LARGE SCALE GENOMIC DNA]</scope>
    <source>
        <strain evidence="2">ATCC 49234</strain>
    </source>
</reference>
<dbReference type="AlphaFoldDB" id="A0A2Z4ND23"/>
<evidence type="ECO:0000313" key="1">
    <source>
        <dbReference type="EMBL" id="AWX69407.1"/>
    </source>
</evidence>
<accession>A0A2Z4ND23</accession>
<proteinExistence type="predicted"/>
<dbReference type="KEGG" id="mane:DP065_01395"/>
<name>A0A2Z4ND23_9BACT</name>
<keyword evidence="2" id="KW-1185">Reference proteome</keyword>
<dbReference type="Proteomes" id="UP000250218">
    <property type="component" value="Chromosome"/>
</dbReference>